<dbReference type="PROSITE" id="PS50005">
    <property type="entry name" value="TPR"/>
    <property type="match status" value="1"/>
</dbReference>
<dbReference type="Proteomes" id="UP000199473">
    <property type="component" value="Unassembled WGS sequence"/>
</dbReference>
<gene>
    <name evidence="5" type="ORF">SAMN02745775_101871</name>
</gene>
<organism evidence="5 6">
    <name type="scientific">Falsiroseomonas stagni DSM 19981</name>
    <dbReference type="NCBI Taxonomy" id="1123062"/>
    <lineage>
        <taxon>Bacteria</taxon>
        <taxon>Pseudomonadati</taxon>
        <taxon>Pseudomonadota</taxon>
        <taxon>Alphaproteobacteria</taxon>
        <taxon>Acetobacterales</taxon>
        <taxon>Roseomonadaceae</taxon>
        <taxon>Falsiroseomonas</taxon>
    </lineage>
</organism>
<evidence type="ECO:0000259" key="4">
    <source>
        <dbReference type="Pfam" id="PF00534"/>
    </source>
</evidence>
<dbReference type="EMBL" id="FOSQ01000001">
    <property type="protein sequence ID" value="SFK25772.1"/>
    <property type="molecule type" value="Genomic_DNA"/>
</dbReference>
<feature type="compositionally biased region" description="Pro residues" evidence="3">
    <location>
        <begin position="1"/>
        <end position="10"/>
    </location>
</feature>
<feature type="repeat" description="TPR" evidence="2">
    <location>
        <begin position="86"/>
        <end position="119"/>
    </location>
</feature>
<protein>
    <submittedName>
        <fullName evidence="5">Glycosyltransferase involved in cell wall bisynthesis</fullName>
    </submittedName>
</protein>
<dbReference type="STRING" id="1123062.SAMN02745775_101871"/>
<feature type="domain" description="Glycosyl transferase family 1" evidence="4">
    <location>
        <begin position="381"/>
        <end position="538"/>
    </location>
</feature>
<dbReference type="Gene3D" id="1.25.40.10">
    <property type="entry name" value="Tetratricopeptide repeat domain"/>
    <property type="match status" value="1"/>
</dbReference>
<evidence type="ECO:0000256" key="3">
    <source>
        <dbReference type="SAM" id="MobiDB-lite"/>
    </source>
</evidence>
<dbReference type="PANTHER" id="PTHR46401:SF2">
    <property type="entry name" value="GLYCOSYLTRANSFERASE WBBK-RELATED"/>
    <property type="match status" value="1"/>
</dbReference>
<dbReference type="Gene3D" id="3.40.50.2000">
    <property type="entry name" value="Glycogen Phosphorylase B"/>
    <property type="match status" value="1"/>
</dbReference>
<dbReference type="InterPro" id="IPR011990">
    <property type="entry name" value="TPR-like_helical_dom_sf"/>
</dbReference>
<dbReference type="PANTHER" id="PTHR46401">
    <property type="entry name" value="GLYCOSYLTRANSFERASE WBBK-RELATED"/>
    <property type="match status" value="1"/>
</dbReference>
<dbReference type="InterPro" id="IPR019734">
    <property type="entry name" value="TPR_rpt"/>
</dbReference>
<dbReference type="SUPFAM" id="SSF53756">
    <property type="entry name" value="UDP-Glycosyltransferase/glycogen phosphorylase"/>
    <property type="match status" value="1"/>
</dbReference>
<dbReference type="OrthoDB" id="9790710at2"/>
<proteinExistence type="predicted"/>
<dbReference type="AlphaFoldDB" id="A0A1I3Y1Y5"/>
<dbReference type="GO" id="GO:0016757">
    <property type="term" value="F:glycosyltransferase activity"/>
    <property type="evidence" value="ECO:0007669"/>
    <property type="project" value="InterPro"/>
</dbReference>
<evidence type="ECO:0000313" key="5">
    <source>
        <dbReference type="EMBL" id="SFK25772.1"/>
    </source>
</evidence>
<dbReference type="Pfam" id="PF00534">
    <property type="entry name" value="Glycos_transf_1"/>
    <property type="match status" value="1"/>
</dbReference>
<keyword evidence="6" id="KW-1185">Reference proteome</keyword>
<evidence type="ECO:0000313" key="6">
    <source>
        <dbReference type="Proteomes" id="UP000199473"/>
    </source>
</evidence>
<accession>A0A1I3Y1Y5</accession>
<evidence type="ECO:0000256" key="1">
    <source>
        <dbReference type="ARBA" id="ARBA00022679"/>
    </source>
</evidence>
<keyword evidence="1 5" id="KW-0808">Transferase</keyword>
<dbReference type="InterPro" id="IPR001296">
    <property type="entry name" value="Glyco_trans_1"/>
</dbReference>
<dbReference type="SUPFAM" id="SSF48452">
    <property type="entry name" value="TPR-like"/>
    <property type="match status" value="1"/>
</dbReference>
<name>A0A1I3Y1Y5_9PROT</name>
<dbReference type="SMART" id="SM00028">
    <property type="entry name" value="TPR"/>
    <property type="match status" value="2"/>
</dbReference>
<feature type="region of interest" description="Disordered" evidence="3">
    <location>
        <begin position="1"/>
        <end position="20"/>
    </location>
</feature>
<reference evidence="5 6" key="1">
    <citation type="submission" date="2016-10" db="EMBL/GenBank/DDBJ databases">
        <authorList>
            <person name="de Groot N.N."/>
        </authorList>
    </citation>
    <scope>NUCLEOTIDE SEQUENCE [LARGE SCALE GENOMIC DNA]</scope>
    <source>
        <strain evidence="5 6">DSM 19981</strain>
    </source>
</reference>
<keyword evidence="2" id="KW-0802">TPR repeat</keyword>
<sequence length="747" mass="79751">MGQDQPPAPRPDNAHRDPRATLREADRLRDARDWPGAAAAYAAWLAGRPHDWPTWIQYGHALKEAGDPEAALGAYRRAEQGRPGDADLQMQVGHALKLLGNLPEARLAYSRALEIEPTNDAAWREVAHLLGQPDVAAAGAPEAQFSLVGDLCVVFDLSDLLSWFGTNRTPSGIQRVQLELVGPALRGGGPAARVILAAYDPATLGWRALPREAFNRLASLSRSGADPREPAWEQAVAVARQALDAAPELAFPEGAWLVVPGSSWWLANYHLALRLAKARFGLRYAPLVHDCGPLVVPEHSPPATVAQFARWFAGLAAHADLLLPVSAATAEDIRRLQAQHLPAIPLPPMMVVGLDGAPRDPAARDQGTGATPHAGVNALAGRPYALFLGTLESRKNHLFVLNAWLSLIRKHGAARLPLLVLAGRTGFMGEPVLALLRSAPALRDAVLLLPDVPDAALPLLYRRALFVLYNSDHEGWGLPVTEAIAQGKAVLAPDHSALPEAGRGAAILFRPHSEPDFIARVEQLAFDPAFRAAAEARAAATPLRSWQAIGDAVLGRLLRENATPRHQGPPPIPLGTIIRFGIGGQAAPSLAALLAEALRDGEGWHAPEPWGCWTRPLESGSRAALRLALPPDMTGRIRLHLLLRAPATAQAIRLLPRGADPLAMTLAPGEEAIAALELPASGGVIDLVLEAHAAPEVLPPDDGPGDAPPGREVGVGLVSLMACRADDLLARLDYLEHQRFTWPEVEA</sequence>
<evidence type="ECO:0000256" key="2">
    <source>
        <dbReference type="PROSITE-ProRule" id="PRU00339"/>
    </source>
</evidence>
<dbReference type="RefSeq" id="WP_092955951.1">
    <property type="nucleotide sequence ID" value="NZ_FOSQ01000001.1"/>
</dbReference>